<keyword evidence="4" id="KW-0456">Lyase</keyword>
<evidence type="ECO:0000256" key="2">
    <source>
        <dbReference type="SAM" id="MobiDB-lite"/>
    </source>
</evidence>
<dbReference type="GO" id="GO:0004493">
    <property type="term" value="F:methylmalonyl-CoA epimerase activity"/>
    <property type="evidence" value="ECO:0007669"/>
    <property type="project" value="TreeGrafter"/>
</dbReference>
<comment type="caution">
    <text evidence="4">The sequence shown here is derived from an EMBL/GenBank/DDBJ whole genome shotgun (WGS) entry which is preliminary data.</text>
</comment>
<dbReference type="InterPro" id="IPR018146">
    <property type="entry name" value="Glyoxalase_1_CS"/>
</dbReference>
<dbReference type="InterPro" id="IPR037523">
    <property type="entry name" value="VOC_core"/>
</dbReference>
<dbReference type="GO" id="GO:0046491">
    <property type="term" value="P:L-methylmalonyl-CoA metabolic process"/>
    <property type="evidence" value="ECO:0007669"/>
    <property type="project" value="TreeGrafter"/>
</dbReference>
<feature type="domain" description="VOC" evidence="3">
    <location>
        <begin position="31"/>
        <end position="173"/>
    </location>
</feature>
<proteinExistence type="predicted"/>
<accession>A0A511DAG4</accession>
<dbReference type="PANTHER" id="PTHR43048">
    <property type="entry name" value="METHYLMALONYL-COA EPIMERASE"/>
    <property type="match status" value="1"/>
</dbReference>
<dbReference type="Proteomes" id="UP000321685">
    <property type="component" value="Unassembled WGS sequence"/>
</dbReference>
<keyword evidence="1" id="KW-0479">Metal-binding</keyword>
<name>A0A511DAG4_9PSEU</name>
<dbReference type="Pfam" id="PF00903">
    <property type="entry name" value="Glyoxalase"/>
    <property type="match status" value="1"/>
</dbReference>
<evidence type="ECO:0000256" key="1">
    <source>
        <dbReference type="ARBA" id="ARBA00022723"/>
    </source>
</evidence>
<feature type="compositionally biased region" description="Basic and acidic residues" evidence="2">
    <location>
        <begin position="1"/>
        <end position="10"/>
    </location>
</feature>
<dbReference type="EMBL" id="BJVJ01000003">
    <property type="protein sequence ID" value="GEL21587.1"/>
    <property type="molecule type" value="Genomic_DNA"/>
</dbReference>
<dbReference type="InterPro" id="IPR029068">
    <property type="entry name" value="Glyas_Bleomycin-R_OHBP_Dase"/>
</dbReference>
<dbReference type="InterPro" id="IPR051785">
    <property type="entry name" value="MMCE/EMCE_epimerase"/>
</dbReference>
<feature type="region of interest" description="Disordered" evidence="2">
    <location>
        <begin position="1"/>
        <end position="25"/>
    </location>
</feature>
<evidence type="ECO:0000313" key="4">
    <source>
        <dbReference type="EMBL" id="GEL21587.1"/>
    </source>
</evidence>
<dbReference type="GO" id="GO:0004462">
    <property type="term" value="F:lactoylglutathione lyase activity"/>
    <property type="evidence" value="ECO:0007669"/>
    <property type="project" value="InterPro"/>
</dbReference>
<dbReference type="Gene3D" id="3.10.180.10">
    <property type="entry name" value="2,3-Dihydroxybiphenyl 1,2-Dioxygenase, domain 1"/>
    <property type="match status" value="1"/>
</dbReference>
<reference evidence="4 5" key="1">
    <citation type="submission" date="2019-07" db="EMBL/GenBank/DDBJ databases">
        <title>Whole genome shotgun sequence of Pseudonocardia sulfidoxydans NBRC 16205.</title>
        <authorList>
            <person name="Hosoyama A."/>
            <person name="Uohara A."/>
            <person name="Ohji S."/>
            <person name="Ichikawa N."/>
        </authorList>
    </citation>
    <scope>NUCLEOTIDE SEQUENCE [LARGE SCALE GENOMIC DNA]</scope>
    <source>
        <strain evidence="4 5">NBRC 16205</strain>
    </source>
</reference>
<gene>
    <name evidence="4" type="primary">gloA</name>
    <name evidence="4" type="ORF">PSU4_05410</name>
</gene>
<dbReference type="SUPFAM" id="SSF54593">
    <property type="entry name" value="Glyoxalase/Bleomycin resistance protein/Dihydroxybiphenyl dioxygenase"/>
    <property type="match status" value="1"/>
</dbReference>
<evidence type="ECO:0000313" key="5">
    <source>
        <dbReference type="Proteomes" id="UP000321685"/>
    </source>
</evidence>
<dbReference type="PROSITE" id="PS00934">
    <property type="entry name" value="GLYOXALASE_I_1"/>
    <property type="match status" value="1"/>
</dbReference>
<organism evidence="4 5">
    <name type="scientific">Pseudonocardia sulfidoxydans NBRC 16205</name>
    <dbReference type="NCBI Taxonomy" id="1223511"/>
    <lineage>
        <taxon>Bacteria</taxon>
        <taxon>Bacillati</taxon>
        <taxon>Actinomycetota</taxon>
        <taxon>Actinomycetes</taxon>
        <taxon>Pseudonocardiales</taxon>
        <taxon>Pseudonocardiaceae</taxon>
        <taxon>Pseudonocardia</taxon>
    </lineage>
</organism>
<dbReference type="GO" id="GO:0046872">
    <property type="term" value="F:metal ion binding"/>
    <property type="evidence" value="ECO:0007669"/>
    <property type="project" value="UniProtKB-KW"/>
</dbReference>
<dbReference type="InterPro" id="IPR004360">
    <property type="entry name" value="Glyas_Fos-R_dOase_dom"/>
</dbReference>
<dbReference type="AlphaFoldDB" id="A0A511DAG4"/>
<protein>
    <submittedName>
        <fullName evidence="4">Lactoylglutathione lyase</fullName>
    </submittedName>
</protein>
<sequence length="178" mass="18832">MSGNSRHGDYSRSQGPVAEPARGTAAEGIARMHHVGIQVADLDRSLAFYEGLLGFEVITRQVRGEAYAGEVVGYPGVELHLAHLRPPNSSVVIELTEYRGVERTPVDTSTANPGTAHTCYVVDDVEAVHAALLAAGVRPVSRTIVSPEVGIAKGGKVVYVQDPDGVRVELLQPPPSSS</sequence>
<evidence type="ECO:0000259" key="3">
    <source>
        <dbReference type="PROSITE" id="PS51819"/>
    </source>
</evidence>
<keyword evidence="5" id="KW-1185">Reference proteome</keyword>
<dbReference type="PROSITE" id="PS51819">
    <property type="entry name" value="VOC"/>
    <property type="match status" value="1"/>
</dbReference>
<dbReference type="PANTHER" id="PTHR43048:SF3">
    <property type="entry name" value="METHYLMALONYL-COA EPIMERASE, MITOCHONDRIAL"/>
    <property type="match status" value="1"/>
</dbReference>